<evidence type="ECO:0000256" key="5">
    <source>
        <dbReference type="ARBA" id="ARBA00022989"/>
    </source>
</evidence>
<feature type="transmembrane region" description="Helical" evidence="7">
    <location>
        <begin position="82"/>
        <end position="103"/>
    </location>
</feature>
<keyword evidence="8" id="KW-0449">Lipoprotein</keyword>
<dbReference type="RefSeq" id="WP_146514920.1">
    <property type="nucleotide sequence ID" value="NZ_SJPI01000001.1"/>
</dbReference>
<keyword evidence="2 7" id="KW-1003">Cell membrane</keyword>
<evidence type="ECO:0000256" key="3">
    <source>
        <dbReference type="ARBA" id="ARBA00022679"/>
    </source>
</evidence>
<dbReference type="GO" id="GO:0042158">
    <property type="term" value="P:lipoprotein biosynthetic process"/>
    <property type="evidence" value="ECO:0007669"/>
    <property type="project" value="UniProtKB-UniRule"/>
</dbReference>
<organism evidence="8 9">
    <name type="scientific">Rubripirellula amarantea</name>
    <dbReference type="NCBI Taxonomy" id="2527999"/>
    <lineage>
        <taxon>Bacteria</taxon>
        <taxon>Pseudomonadati</taxon>
        <taxon>Planctomycetota</taxon>
        <taxon>Planctomycetia</taxon>
        <taxon>Pirellulales</taxon>
        <taxon>Pirellulaceae</taxon>
        <taxon>Rubripirellula</taxon>
    </lineage>
</organism>
<evidence type="ECO:0000313" key="8">
    <source>
        <dbReference type="EMBL" id="TWT54965.1"/>
    </source>
</evidence>
<gene>
    <name evidence="7 8" type="primary">lgt</name>
    <name evidence="8" type="ORF">Pla22_26190</name>
</gene>
<proteinExistence type="inferred from homology"/>
<evidence type="ECO:0000256" key="7">
    <source>
        <dbReference type="HAMAP-Rule" id="MF_01147"/>
    </source>
</evidence>
<sequence>MRRTLVLIPHEIASLPVFGFGWVLIALAVGLAIRLAFAKKTGTSIGNVLANEGLVWGMAIAAVAFVVPRIELQNAYGEPVGLAIRGYGVMLLAAVGSAVYLAAVRAKRYGLDPDVIYSVAPWAFFGGIGGARLFYVIQYHNEFFHGSLGESIGRVLNFTEGGLVVYGSFIGGGLAVAYVLWRRKLPVMKLGDVIVPCMFLGLFFGRMGCIMNGCCYGGRCEEGPMSVRFPPGAKVYADQIGSGELLGFSYDEQTRAITSVKSSSLADQAGVKVGDQLNAIDYDYTPLEVAPRDVPAEDVQKGIALTVNARRIRWSPDELPPLALPVRAAQIISSLSALVMCVSLCWLSRLDFRTGTIMFLGFAAYAVLRFVLEIVRVDEGGQFGTSFSISQWVSIVVLLGSAIGLGGIYFGNQRNASVATTALK</sequence>
<dbReference type="EMBL" id="SJPI01000001">
    <property type="protein sequence ID" value="TWT54965.1"/>
    <property type="molecule type" value="Genomic_DNA"/>
</dbReference>
<feature type="transmembrane region" description="Helical" evidence="7">
    <location>
        <begin position="49"/>
        <end position="70"/>
    </location>
</feature>
<evidence type="ECO:0000313" key="9">
    <source>
        <dbReference type="Proteomes" id="UP000316598"/>
    </source>
</evidence>
<dbReference type="Proteomes" id="UP000316598">
    <property type="component" value="Unassembled WGS sequence"/>
</dbReference>
<keyword evidence="8" id="KW-0328">Glycosyltransferase</keyword>
<comment type="catalytic activity">
    <reaction evidence="7">
        <text>L-cysteinyl-[prolipoprotein] + a 1,2-diacyl-sn-glycero-3-phospho-(1'-sn-glycerol) = an S-1,2-diacyl-sn-glyceryl-L-cysteinyl-[prolipoprotein] + sn-glycerol 1-phosphate + H(+)</text>
        <dbReference type="Rhea" id="RHEA:56712"/>
        <dbReference type="Rhea" id="RHEA-COMP:14679"/>
        <dbReference type="Rhea" id="RHEA-COMP:14680"/>
        <dbReference type="ChEBI" id="CHEBI:15378"/>
        <dbReference type="ChEBI" id="CHEBI:29950"/>
        <dbReference type="ChEBI" id="CHEBI:57685"/>
        <dbReference type="ChEBI" id="CHEBI:64716"/>
        <dbReference type="ChEBI" id="CHEBI:140658"/>
        <dbReference type="EC" id="2.5.1.145"/>
    </reaction>
</comment>
<comment type="caution">
    <text evidence="8">The sequence shown here is derived from an EMBL/GenBank/DDBJ whole genome shotgun (WGS) entry which is preliminary data.</text>
</comment>
<reference evidence="8 9" key="1">
    <citation type="submission" date="2019-02" db="EMBL/GenBank/DDBJ databases">
        <title>Deep-cultivation of Planctomycetes and their phenomic and genomic characterization uncovers novel biology.</title>
        <authorList>
            <person name="Wiegand S."/>
            <person name="Jogler M."/>
            <person name="Boedeker C."/>
            <person name="Pinto D."/>
            <person name="Vollmers J."/>
            <person name="Rivas-Marin E."/>
            <person name="Kohn T."/>
            <person name="Peeters S.H."/>
            <person name="Heuer A."/>
            <person name="Rast P."/>
            <person name="Oberbeckmann S."/>
            <person name="Bunk B."/>
            <person name="Jeske O."/>
            <person name="Meyerdierks A."/>
            <person name="Storesund J.E."/>
            <person name="Kallscheuer N."/>
            <person name="Luecker S."/>
            <person name="Lage O.M."/>
            <person name="Pohl T."/>
            <person name="Merkel B.J."/>
            <person name="Hornburger P."/>
            <person name="Mueller R.-W."/>
            <person name="Bruemmer F."/>
            <person name="Labrenz M."/>
            <person name="Spormann A.M."/>
            <person name="Op Den Camp H."/>
            <person name="Overmann J."/>
            <person name="Amann R."/>
            <person name="Jetten M.S.M."/>
            <person name="Mascher T."/>
            <person name="Medema M.H."/>
            <person name="Devos D.P."/>
            <person name="Kaster A.-K."/>
            <person name="Ovreas L."/>
            <person name="Rohde M."/>
            <person name="Galperin M.Y."/>
            <person name="Jogler C."/>
        </authorList>
    </citation>
    <scope>NUCLEOTIDE SEQUENCE [LARGE SCALE GENOMIC DNA]</scope>
    <source>
        <strain evidence="8 9">Pla22</strain>
    </source>
</reference>
<dbReference type="OrthoDB" id="871140at2"/>
<comment type="similarity">
    <text evidence="1 7">Belongs to the Lgt family.</text>
</comment>
<comment type="function">
    <text evidence="7">Catalyzes the transfer of the diacylglyceryl group from phosphatidylglycerol to the sulfhydryl group of the N-terminal cysteine of a prolipoprotein, the first step in the formation of mature lipoproteins.</text>
</comment>
<protein>
    <recommendedName>
        <fullName evidence="7">Phosphatidylglycerol--prolipoprotein diacylglyceryl transferase</fullName>
        <ecNumber evidence="7">2.5.1.145</ecNumber>
    </recommendedName>
</protein>
<feature type="transmembrane region" description="Helical" evidence="7">
    <location>
        <begin position="354"/>
        <end position="372"/>
    </location>
</feature>
<feature type="transmembrane region" description="Helical" evidence="7">
    <location>
        <begin position="392"/>
        <end position="410"/>
    </location>
</feature>
<keyword evidence="3 7" id="KW-0808">Transferase</keyword>
<dbReference type="HAMAP" id="MF_01147">
    <property type="entry name" value="Lgt"/>
    <property type="match status" value="1"/>
</dbReference>
<comment type="subcellular location">
    <subcellularLocation>
        <location evidence="7">Cell membrane</location>
        <topology evidence="7">Multi-pass membrane protein</topology>
    </subcellularLocation>
</comment>
<evidence type="ECO:0000256" key="1">
    <source>
        <dbReference type="ARBA" id="ARBA00007150"/>
    </source>
</evidence>
<keyword evidence="5 7" id="KW-1133">Transmembrane helix</keyword>
<dbReference type="AlphaFoldDB" id="A0A5C5WYI5"/>
<name>A0A5C5WYI5_9BACT</name>
<keyword evidence="6 7" id="KW-0472">Membrane</keyword>
<dbReference type="InterPro" id="IPR001640">
    <property type="entry name" value="Lgt"/>
</dbReference>
<evidence type="ECO:0000256" key="4">
    <source>
        <dbReference type="ARBA" id="ARBA00022692"/>
    </source>
</evidence>
<keyword evidence="9" id="KW-1185">Reference proteome</keyword>
<dbReference type="PANTHER" id="PTHR30589:SF0">
    <property type="entry name" value="PHOSPHATIDYLGLYCEROL--PROLIPOPROTEIN DIACYLGLYCERYL TRANSFERASE"/>
    <property type="match status" value="1"/>
</dbReference>
<dbReference type="EC" id="2.5.1.145" evidence="7"/>
<dbReference type="GO" id="GO:0008961">
    <property type="term" value="F:phosphatidylglycerol-prolipoprotein diacylglyceryl transferase activity"/>
    <property type="evidence" value="ECO:0007669"/>
    <property type="project" value="UniProtKB-UniRule"/>
</dbReference>
<feature type="transmembrane region" description="Helical" evidence="7">
    <location>
        <begin position="115"/>
        <end position="137"/>
    </location>
</feature>
<dbReference type="GO" id="GO:0005886">
    <property type="term" value="C:plasma membrane"/>
    <property type="evidence" value="ECO:0007669"/>
    <property type="project" value="UniProtKB-SubCell"/>
</dbReference>
<comment type="pathway">
    <text evidence="7">Protein modification; lipoprotein biosynthesis (diacylglyceryl transfer).</text>
</comment>
<accession>A0A5C5WYI5</accession>
<feature type="transmembrane region" description="Helical" evidence="7">
    <location>
        <begin position="193"/>
        <end position="219"/>
    </location>
</feature>
<dbReference type="UniPathway" id="UPA00664"/>
<feature type="transmembrane region" description="Helical" evidence="7">
    <location>
        <begin position="328"/>
        <end position="347"/>
    </location>
</feature>
<feature type="transmembrane region" description="Helical" evidence="7">
    <location>
        <begin position="12"/>
        <end position="37"/>
    </location>
</feature>
<evidence type="ECO:0000256" key="2">
    <source>
        <dbReference type="ARBA" id="ARBA00022475"/>
    </source>
</evidence>
<dbReference type="PANTHER" id="PTHR30589">
    <property type="entry name" value="PROLIPOPROTEIN DIACYLGLYCERYL TRANSFERASE"/>
    <property type="match status" value="1"/>
</dbReference>
<dbReference type="Pfam" id="PF01790">
    <property type="entry name" value="LGT"/>
    <property type="match status" value="1"/>
</dbReference>
<feature type="transmembrane region" description="Helical" evidence="7">
    <location>
        <begin position="163"/>
        <end position="181"/>
    </location>
</feature>
<keyword evidence="4 7" id="KW-0812">Transmembrane</keyword>
<feature type="binding site" evidence="7">
    <location>
        <position position="206"/>
    </location>
    <ligand>
        <name>a 1,2-diacyl-sn-glycero-3-phospho-(1'-sn-glycerol)</name>
        <dbReference type="ChEBI" id="CHEBI:64716"/>
    </ligand>
</feature>
<evidence type="ECO:0000256" key="6">
    <source>
        <dbReference type="ARBA" id="ARBA00023136"/>
    </source>
</evidence>